<reference evidence="3" key="2">
    <citation type="submission" date="2023-03" db="EMBL/GenBank/DDBJ databases">
        <authorList>
            <person name="Vazquez L."/>
            <person name="Rodriguez J."/>
            <person name="Mayo B."/>
            <person name="Florez A.B."/>
        </authorList>
    </citation>
    <scope>NUCLEOTIDE SEQUENCE</scope>
    <source>
        <strain evidence="3">5A3I</strain>
    </source>
</reference>
<name>A0AAW7AKI0_9STAP</name>
<gene>
    <name evidence="3" type="ORF">P1A27_14265</name>
</gene>
<accession>A0AAW7AKI0</accession>
<evidence type="ECO:0000313" key="4">
    <source>
        <dbReference type="Proteomes" id="UP001174037"/>
    </source>
</evidence>
<evidence type="ECO:0000256" key="1">
    <source>
        <dbReference type="SAM" id="Coils"/>
    </source>
</evidence>
<evidence type="ECO:0000313" key="3">
    <source>
        <dbReference type="EMBL" id="MDK9867092.1"/>
    </source>
</evidence>
<dbReference type="AlphaFoldDB" id="A0AAW7AKI0"/>
<dbReference type="InterPro" id="IPR026866">
    <property type="entry name" value="CR006_AAA"/>
</dbReference>
<dbReference type="RefSeq" id="WP_081333467.1">
    <property type="nucleotide sequence ID" value="NZ_JARGCI010000010.1"/>
</dbReference>
<evidence type="ECO:0000259" key="2">
    <source>
        <dbReference type="Pfam" id="PF13166"/>
    </source>
</evidence>
<dbReference type="Gene3D" id="3.40.50.300">
    <property type="entry name" value="P-loop containing nucleotide triphosphate hydrolases"/>
    <property type="match status" value="1"/>
</dbReference>
<feature type="domain" description="Protein CR006 P-loop" evidence="2">
    <location>
        <begin position="11"/>
        <end position="688"/>
    </location>
</feature>
<reference evidence="3" key="1">
    <citation type="journal article" date="2023" name="Int. J. Mol. Sci.">
        <title>Antibiotic Resistance/Susceptibility Profiles of Staphylococcus equorum Strains from Cheese, and Genome Analysis for Antibiotic Resistance Genes.</title>
        <authorList>
            <person name="Vazquez L."/>
            <person name="Srednik M.E."/>
            <person name="Rodriguez J."/>
            <person name="Florez A.B."/>
            <person name="Mayo B."/>
        </authorList>
    </citation>
    <scope>NUCLEOTIDE SEQUENCE</scope>
    <source>
        <strain evidence="3">5A3I</strain>
    </source>
</reference>
<sequence length="720" mass="84572">MLKKLENVSYKSFDNYTSKDDLNKVNIFFGRNGRGKSSLSEWIKRLDNEKSVIFNTGYLKNNIEEVEEIDGVSLVIGEESINHSDQIKHLNSAINSLENFITRKNSEIKHSKERIYNKMNIRLNEARERFEIGSNVVKQKRNADKDPVNAFYSWKKNANDIIEEMTIESLDELEERITRKEVLLNNIKTPILAFDYNDFSNIVKLLMKEVIKPTSSVSYKVSEWIKEGLEIHNMQSKEETCEFCGNLFDVELVKENIDARIKNEFSYLIEKLNNYKTKINKSLSNMEDLNIDIDLVDFSNQKEKLIRLLHILEDKELKTYEHLEYSMDNWESINIIDSIVNNYIEDLKKEIQDDKKIIESIADFVKSWIGNKLKNDEEIQMAICNINTNNKQIKEAEECITENIDWITNLKTNSSNLKQFSEIVNKRFEILDINIELEPNLEIKSYRVLHRVTKEKLNLIDLSEGEKRLIGFLHFYYNLFMIADSEMKENIEYIIIDDPITSLDTENRYHLTKIINQFIDLSKSVNKQVFVFTHSSFDFHNFAFKGKKNTKETSYWYIEKIDGISKVNKLSNEELSNYSDYYRTVFNEVMSFAIKGKSKVNKLDNYIKYANKVRFILESHARSHYKIEYATAASVTELSKYYNIADEKIEELKESLDIINSLSHGISFIDNHYYELSVTEVHEAIRKVIGIIYNKDKQHVSAICSGVLNKENKEELQKWI</sequence>
<keyword evidence="1" id="KW-0175">Coiled coil</keyword>
<protein>
    <submittedName>
        <fullName evidence="3">AAA family ATPase</fullName>
    </submittedName>
</protein>
<organism evidence="3 4">
    <name type="scientific">Staphylococcus equorum</name>
    <dbReference type="NCBI Taxonomy" id="246432"/>
    <lineage>
        <taxon>Bacteria</taxon>
        <taxon>Bacillati</taxon>
        <taxon>Bacillota</taxon>
        <taxon>Bacilli</taxon>
        <taxon>Bacillales</taxon>
        <taxon>Staphylococcaceae</taxon>
        <taxon>Staphylococcus</taxon>
    </lineage>
</organism>
<dbReference type="SUPFAM" id="SSF52540">
    <property type="entry name" value="P-loop containing nucleoside triphosphate hydrolases"/>
    <property type="match status" value="1"/>
</dbReference>
<feature type="coiled-coil region" evidence="1">
    <location>
        <begin position="272"/>
        <end position="315"/>
    </location>
</feature>
<proteinExistence type="predicted"/>
<comment type="caution">
    <text evidence="3">The sequence shown here is derived from an EMBL/GenBank/DDBJ whole genome shotgun (WGS) entry which is preliminary data.</text>
</comment>
<dbReference type="InterPro" id="IPR027417">
    <property type="entry name" value="P-loop_NTPase"/>
</dbReference>
<dbReference type="Pfam" id="PF13166">
    <property type="entry name" value="AAA_13"/>
    <property type="match status" value="1"/>
</dbReference>
<dbReference type="EMBL" id="JARGCK010000022">
    <property type="protein sequence ID" value="MDK9867092.1"/>
    <property type="molecule type" value="Genomic_DNA"/>
</dbReference>
<dbReference type="Proteomes" id="UP001174037">
    <property type="component" value="Unassembled WGS sequence"/>
</dbReference>